<dbReference type="OrthoDB" id="10689892at2759"/>
<sequence length="621" mass="68545">MSWLSPEKRALFQQIQEAQRVEDEAAGLQARFQKVPDVGTAVRSLVTNRSRVDGGEQQRYQNPKGQPPADAAQHGPDATRAGPSHLGPDEGETAHKSGLQQQSSGNIARKLYNEDFGQRSMKATSSTPALHLENFVGRSGDITVQRRDMVGREVTRRSINVVERRLSDRPNAMMLVDSNGSYHPPSPTARISMAKTQRLREERLQQAKMRQEAQGRFFLPRPSLKLKVSDHGARIVNSRTSEHRPPPSLPSASERYENFRRQSAVGPTDRGNSAKKRMVQTKMNDVFRRLGQDGSSSPSGNDRMTMAKNSVSQASYRNSARLSQLAQPRVLSHHNAPKTVRKVAAAPRNAPGIQVSSKLSTTTGQKTVHTKKHVLGRTSKTGTKRRGKRARKNTSKLGHDTSKTDTTSASDNSSTSVDSSTLSFPTETTSVTFETSDTTVSQPEKNSRKTKKTVRRKTTIRKISASLYKPNANKESVEQVRARITERRSFAFGSAVPRAAPLPTTNQVEESKKPVVVPQARKPSIQARQFGTVGFRKGQVREQTVPEVSENEASHGSSRSEEKVSGEYSATSEGETEESTSEEEPAPNPVDIIRSLTQKLALENKNDFASNSQIFYTPDSR</sequence>
<name>A0A1D1ULU1_RAMVA</name>
<feature type="region of interest" description="Disordered" evidence="1">
    <location>
        <begin position="237"/>
        <end position="276"/>
    </location>
</feature>
<feature type="compositionally biased region" description="Acidic residues" evidence="1">
    <location>
        <begin position="574"/>
        <end position="585"/>
    </location>
</feature>
<keyword evidence="3" id="KW-1185">Reference proteome</keyword>
<proteinExistence type="predicted"/>
<reference evidence="2 3" key="1">
    <citation type="journal article" date="2016" name="Nat. Commun.">
        <title>Extremotolerant tardigrade genome and improved radiotolerance of human cultured cells by tardigrade-unique protein.</title>
        <authorList>
            <person name="Hashimoto T."/>
            <person name="Horikawa D.D."/>
            <person name="Saito Y."/>
            <person name="Kuwahara H."/>
            <person name="Kozuka-Hata H."/>
            <person name="Shin-I T."/>
            <person name="Minakuchi Y."/>
            <person name="Ohishi K."/>
            <person name="Motoyama A."/>
            <person name="Aizu T."/>
            <person name="Enomoto A."/>
            <person name="Kondo K."/>
            <person name="Tanaka S."/>
            <person name="Hara Y."/>
            <person name="Koshikawa S."/>
            <person name="Sagara H."/>
            <person name="Miura T."/>
            <person name="Yokobori S."/>
            <person name="Miyagawa K."/>
            <person name="Suzuki Y."/>
            <person name="Kubo T."/>
            <person name="Oyama M."/>
            <person name="Kohara Y."/>
            <person name="Fujiyama A."/>
            <person name="Arakawa K."/>
            <person name="Katayama T."/>
            <person name="Toyoda A."/>
            <person name="Kunieda T."/>
        </authorList>
    </citation>
    <scope>NUCLEOTIDE SEQUENCE [LARGE SCALE GENOMIC DNA]</scope>
    <source>
        <strain evidence="2 3">YOKOZUNA-1</strain>
    </source>
</reference>
<feature type="compositionally biased region" description="Polar residues" evidence="1">
    <location>
        <begin position="293"/>
        <end position="326"/>
    </location>
</feature>
<feature type="compositionally biased region" description="Basic residues" evidence="1">
    <location>
        <begin position="331"/>
        <end position="341"/>
    </location>
</feature>
<feature type="region of interest" description="Disordered" evidence="1">
    <location>
        <begin position="288"/>
        <end position="462"/>
    </location>
</feature>
<comment type="caution">
    <text evidence="2">The sequence shown here is derived from an EMBL/GenBank/DDBJ whole genome shotgun (WGS) entry which is preliminary data.</text>
</comment>
<feature type="compositionally biased region" description="Polar residues" evidence="1">
    <location>
        <begin position="354"/>
        <end position="367"/>
    </location>
</feature>
<accession>A0A1D1ULU1</accession>
<feature type="compositionally biased region" description="Basic residues" evidence="1">
    <location>
        <begin position="382"/>
        <end position="394"/>
    </location>
</feature>
<gene>
    <name evidence="2" type="primary">RvY_00024-1</name>
    <name evidence="2" type="synonym">RvY_00024.1</name>
    <name evidence="2" type="ORF">RvY_00024</name>
</gene>
<feature type="compositionally biased region" description="Basic residues" evidence="1">
    <location>
        <begin position="448"/>
        <end position="460"/>
    </location>
</feature>
<evidence type="ECO:0000256" key="1">
    <source>
        <dbReference type="SAM" id="MobiDB-lite"/>
    </source>
</evidence>
<protein>
    <submittedName>
        <fullName evidence="2">Uncharacterized protein</fullName>
    </submittedName>
</protein>
<dbReference type="EMBL" id="BDGG01000001">
    <property type="protein sequence ID" value="GAU87128.1"/>
    <property type="molecule type" value="Genomic_DNA"/>
</dbReference>
<evidence type="ECO:0000313" key="3">
    <source>
        <dbReference type="Proteomes" id="UP000186922"/>
    </source>
</evidence>
<organism evidence="2 3">
    <name type="scientific">Ramazzottius varieornatus</name>
    <name type="common">Water bear</name>
    <name type="synonym">Tardigrade</name>
    <dbReference type="NCBI Taxonomy" id="947166"/>
    <lineage>
        <taxon>Eukaryota</taxon>
        <taxon>Metazoa</taxon>
        <taxon>Ecdysozoa</taxon>
        <taxon>Tardigrada</taxon>
        <taxon>Eutardigrada</taxon>
        <taxon>Parachela</taxon>
        <taxon>Hypsibioidea</taxon>
        <taxon>Ramazzottiidae</taxon>
        <taxon>Ramazzottius</taxon>
    </lineage>
</organism>
<feature type="compositionally biased region" description="Low complexity" evidence="1">
    <location>
        <begin position="404"/>
        <end position="441"/>
    </location>
</feature>
<feature type="region of interest" description="Disordered" evidence="1">
    <location>
        <begin position="498"/>
        <end position="592"/>
    </location>
</feature>
<dbReference type="Proteomes" id="UP000186922">
    <property type="component" value="Unassembled WGS sequence"/>
</dbReference>
<dbReference type="AlphaFoldDB" id="A0A1D1ULU1"/>
<evidence type="ECO:0000313" key="2">
    <source>
        <dbReference type="EMBL" id="GAU87128.1"/>
    </source>
</evidence>
<feature type="region of interest" description="Disordered" evidence="1">
    <location>
        <begin position="46"/>
        <end position="105"/>
    </location>
</feature>